<protein>
    <submittedName>
        <fullName evidence="1">WbqC family protein</fullName>
    </submittedName>
</protein>
<sequence length="234" mass="27234">MKLGIMQPYFFPYIGYWQLINAVDKYVIYDDVNFIKGGWINRNQILMDGEAKYINLQMRGASPNKLIKEVELSVDPVYNKKLLKKIESCYKNAPYYLQAFEVIEDIISQGEKNLAKYLEYAIQKVSNYLSIDTEIVISSSINKNENLKGENKVIEICKLLGAKEYLNAIGGQKLYSYENFSKNFLELNFIKTEEIQYKQFNNQFVPNLSIIDVIMFNSKEEIDKILNTYTLVAK</sequence>
<dbReference type="RefSeq" id="WP_206582920.1">
    <property type="nucleotide sequence ID" value="NZ_JAFJZZ010000006.1"/>
</dbReference>
<dbReference type="InterPro" id="IPR014985">
    <property type="entry name" value="WbqC"/>
</dbReference>
<gene>
    <name evidence="1" type="ORF">JYB65_11945</name>
</gene>
<dbReference type="AlphaFoldDB" id="A0A939DA81"/>
<accession>A0A939DA81</accession>
<evidence type="ECO:0000313" key="1">
    <source>
        <dbReference type="EMBL" id="MBN7774077.1"/>
    </source>
</evidence>
<name>A0A939DA81_CLOAM</name>
<organism evidence="1 2">
    <name type="scientific">Clostridium aminobutyricum</name>
    <dbReference type="NCBI Taxonomy" id="33953"/>
    <lineage>
        <taxon>Bacteria</taxon>
        <taxon>Bacillati</taxon>
        <taxon>Bacillota</taxon>
        <taxon>Clostridia</taxon>
        <taxon>Eubacteriales</taxon>
        <taxon>Clostridiaceae</taxon>
        <taxon>Clostridium</taxon>
    </lineage>
</organism>
<dbReference type="EMBL" id="JAFJZZ010000006">
    <property type="protein sequence ID" value="MBN7774077.1"/>
    <property type="molecule type" value="Genomic_DNA"/>
</dbReference>
<dbReference type="Proteomes" id="UP000664545">
    <property type="component" value="Unassembled WGS sequence"/>
</dbReference>
<keyword evidence="2" id="KW-1185">Reference proteome</keyword>
<dbReference type="Pfam" id="PF08889">
    <property type="entry name" value="WbqC"/>
    <property type="match status" value="1"/>
</dbReference>
<proteinExistence type="predicted"/>
<comment type="caution">
    <text evidence="1">The sequence shown here is derived from an EMBL/GenBank/DDBJ whole genome shotgun (WGS) entry which is preliminary data.</text>
</comment>
<evidence type="ECO:0000313" key="2">
    <source>
        <dbReference type="Proteomes" id="UP000664545"/>
    </source>
</evidence>
<reference evidence="1" key="1">
    <citation type="submission" date="2021-02" db="EMBL/GenBank/DDBJ databases">
        <title>Abyssanaerobacter marinus gen.nov., sp., nov, anaerobic bacterium isolated from the Onnuri vent field of Indian Ocean and suggestion of Mogibacteriaceae fam. nov., and proposal of reclassification of ambiguous this family's genus member.</title>
        <authorList>
            <person name="Kim Y.J."/>
            <person name="Yang J.-A."/>
        </authorList>
    </citation>
    <scope>NUCLEOTIDE SEQUENCE</scope>
    <source>
        <strain evidence="1">DSM 2634</strain>
    </source>
</reference>